<evidence type="ECO:0000256" key="5">
    <source>
        <dbReference type="ARBA" id="ARBA00023136"/>
    </source>
</evidence>
<keyword evidence="2 6" id="KW-0812">Transmembrane</keyword>
<keyword evidence="3" id="KW-0133">Cell shape</keyword>
<evidence type="ECO:0000313" key="7">
    <source>
        <dbReference type="EMBL" id="GLF94639.1"/>
    </source>
</evidence>
<feature type="transmembrane region" description="Helical" evidence="6">
    <location>
        <begin position="182"/>
        <end position="204"/>
    </location>
</feature>
<dbReference type="InterPro" id="IPR001182">
    <property type="entry name" value="FtsW/RodA"/>
</dbReference>
<evidence type="ECO:0000256" key="6">
    <source>
        <dbReference type="SAM" id="Phobius"/>
    </source>
</evidence>
<dbReference type="PANTHER" id="PTHR30474:SF3">
    <property type="entry name" value="PEPTIDOGLYCAN GLYCOSYLTRANSFERASE RODA"/>
    <property type="match status" value="1"/>
</dbReference>
<protein>
    <submittedName>
        <fullName evidence="7">FtsW/RodA/SpoVE family cell cycle protein</fullName>
    </submittedName>
</protein>
<organism evidence="7 8">
    <name type="scientific">Streptomyces yaizuensis</name>
    <dbReference type="NCBI Taxonomy" id="2989713"/>
    <lineage>
        <taxon>Bacteria</taxon>
        <taxon>Bacillati</taxon>
        <taxon>Actinomycetota</taxon>
        <taxon>Actinomycetes</taxon>
        <taxon>Kitasatosporales</taxon>
        <taxon>Streptomycetaceae</taxon>
        <taxon>Streptomyces</taxon>
    </lineage>
</organism>
<feature type="transmembrane region" description="Helical" evidence="6">
    <location>
        <begin position="26"/>
        <end position="43"/>
    </location>
</feature>
<evidence type="ECO:0000313" key="8">
    <source>
        <dbReference type="Proteomes" id="UP001291653"/>
    </source>
</evidence>
<name>A0ABQ5NWB4_9ACTN</name>
<feature type="transmembrane region" description="Helical" evidence="6">
    <location>
        <begin position="216"/>
        <end position="234"/>
    </location>
</feature>
<evidence type="ECO:0000256" key="3">
    <source>
        <dbReference type="ARBA" id="ARBA00022960"/>
    </source>
</evidence>
<keyword evidence="5 6" id="KW-0472">Membrane</keyword>
<dbReference type="Proteomes" id="UP001291653">
    <property type="component" value="Unassembled WGS sequence"/>
</dbReference>
<dbReference type="RefSeq" id="WP_323446703.1">
    <property type="nucleotide sequence ID" value="NZ_BSBI01000003.1"/>
</dbReference>
<comment type="caution">
    <text evidence="7">The sequence shown here is derived from an EMBL/GenBank/DDBJ whole genome shotgun (WGS) entry which is preliminary data.</text>
</comment>
<feature type="transmembrane region" description="Helical" evidence="6">
    <location>
        <begin position="55"/>
        <end position="76"/>
    </location>
</feature>
<reference evidence="7 8" key="1">
    <citation type="submission" date="2022-10" db="EMBL/GenBank/DDBJ databases">
        <title>Draft genome sequence of Streptomyces sp. YSPA8.</title>
        <authorList>
            <person name="Moriuchi R."/>
            <person name="Dohra H."/>
            <person name="Yamamura H."/>
            <person name="Kodani S."/>
        </authorList>
    </citation>
    <scope>NUCLEOTIDE SEQUENCE [LARGE SCALE GENOMIC DNA]</scope>
    <source>
        <strain evidence="7 8">YSPA8</strain>
    </source>
</reference>
<dbReference type="EMBL" id="BSBI01000003">
    <property type="protein sequence ID" value="GLF94639.1"/>
    <property type="molecule type" value="Genomic_DNA"/>
</dbReference>
<feature type="transmembrane region" description="Helical" evidence="6">
    <location>
        <begin position="114"/>
        <end position="133"/>
    </location>
</feature>
<comment type="subcellular location">
    <subcellularLocation>
        <location evidence="1">Membrane</location>
        <topology evidence="1">Multi-pass membrane protein</topology>
    </subcellularLocation>
</comment>
<sequence length="457" mass="47109">MSATARAAQAPPSAAARPAGRRGVELALLVGAVLISVLGYTIVGVTRAHAVPHDALRYGAGLGALALLAHVAVRLCAPCADPLPLPIAVLLNGLGLVLIHRLDLETPGEAAAPAQLVWSTLGVALFIVVVTAVRDHRVLQRYAYLSVAAALALMTVPIFFPAVNGARIWIRAGGFSIQPGEFAKILLAVFFAAYLAANHHTLAATGRRLRRLRLPAGRVLAPVVTIWLLSVGVLVLERDLGTSLLFFGLFVIMLYVATGSTGWIAVGLLLAAAGAVAVGTLEPHVHGRVTDWLHPFATADAGEGAGQLAQSLFAFGAGGVLGSGLGLGHSALIGFAAKSDFVLATAGEELGLAGLTAVLLLYALLVARGYGYALRLRDPFGRLLAVGLASIVALQVFVITGGVTGLIPLTGMAMPFLAQGGSSVVTNWVIVALLIRLGDSARRTGHGPAPHRPEDGR</sequence>
<evidence type="ECO:0000256" key="1">
    <source>
        <dbReference type="ARBA" id="ARBA00004141"/>
    </source>
</evidence>
<dbReference type="PANTHER" id="PTHR30474">
    <property type="entry name" value="CELL CYCLE PROTEIN"/>
    <property type="match status" value="1"/>
</dbReference>
<feature type="transmembrane region" description="Helical" evidence="6">
    <location>
        <begin position="83"/>
        <end position="102"/>
    </location>
</feature>
<evidence type="ECO:0000256" key="2">
    <source>
        <dbReference type="ARBA" id="ARBA00022692"/>
    </source>
</evidence>
<gene>
    <name evidence="7" type="ORF">SYYSPA8_10100</name>
</gene>
<feature type="transmembrane region" description="Helical" evidence="6">
    <location>
        <begin position="142"/>
        <end position="162"/>
    </location>
</feature>
<keyword evidence="8" id="KW-1185">Reference proteome</keyword>
<feature type="transmembrane region" description="Helical" evidence="6">
    <location>
        <begin position="413"/>
        <end position="435"/>
    </location>
</feature>
<dbReference type="Pfam" id="PF01098">
    <property type="entry name" value="FTSW_RODA_SPOVE"/>
    <property type="match status" value="1"/>
</dbReference>
<feature type="transmembrane region" description="Helical" evidence="6">
    <location>
        <begin position="350"/>
        <end position="371"/>
    </location>
</feature>
<feature type="transmembrane region" description="Helical" evidence="6">
    <location>
        <begin position="383"/>
        <end position="407"/>
    </location>
</feature>
<proteinExistence type="predicted"/>
<evidence type="ECO:0000256" key="4">
    <source>
        <dbReference type="ARBA" id="ARBA00022989"/>
    </source>
</evidence>
<keyword evidence="4 6" id="KW-1133">Transmembrane helix</keyword>
<accession>A0ABQ5NWB4</accession>